<evidence type="ECO:0000313" key="1">
    <source>
        <dbReference type="EMBL" id="TWT60553.1"/>
    </source>
</evidence>
<dbReference type="AlphaFoldDB" id="A0A5C5XE23"/>
<dbReference type="Proteomes" id="UP000316095">
    <property type="component" value="Unassembled WGS sequence"/>
</dbReference>
<proteinExistence type="predicted"/>
<reference evidence="1 2" key="1">
    <citation type="submission" date="2019-02" db="EMBL/GenBank/DDBJ databases">
        <title>Deep-cultivation of Planctomycetes and their phenomic and genomic characterization uncovers novel biology.</title>
        <authorList>
            <person name="Wiegand S."/>
            <person name="Jogler M."/>
            <person name="Boedeker C."/>
            <person name="Pinto D."/>
            <person name="Vollmers J."/>
            <person name="Rivas-Marin E."/>
            <person name="Kohn T."/>
            <person name="Peeters S.H."/>
            <person name="Heuer A."/>
            <person name="Rast P."/>
            <person name="Oberbeckmann S."/>
            <person name="Bunk B."/>
            <person name="Jeske O."/>
            <person name="Meyerdierks A."/>
            <person name="Storesund J.E."/>
            <person name="Kallscheuer N."/>
            <person name="Luecker S."/>
            <person name="Lage O.M."/>
            <person name="Pohl T."/>
            <person name="Merkel B.J."/>
            <person name="Hornburger P."/>
            <person name="Mueller R.-W."/>
            <person name="Bruemmer F."/>
            <person name="Labrenz M."/>
            <person name="Spormann A.M."/>
            <person name="Op Den Camp H."/>
            <person name="Overmann J."/>
            <person name="Amann R."/>
            <person name="Jetten M.S.M."/>
            <person name="Mascher T."/>
            <person name="Medema M.H."/>
            <person name="Devos D.P."/>
            <person name="Kaster A.-K."/>
            <person name="Ovreas L."/>
            <person name="Rohde M."/>
            <person name="Galperin M.Y."/>
            <person name="Jogler C."/>
        </authorList>
    </citation>
    <scope>NUCLEOTIDE SEQUENCE [LARGE SCALE GENOMIC DNA]</scope>
    <source>
        <strain evidence="1 2">Pan54</strain>
    </source>
</reference>
<comment type="caution">
    <text evidence="1">The sequence shown here is derived from an EMBL/GenBank/DDBJ whole genome shotgun (WGS) entry which is preliminary data.</text>
</comment>
<accession>A0A5C5XE23</accession>
<keyword evidence="2" id="KW-1185">Reference proteome</keyword>
<gene>
    <name evidence="1" type="ORF">Pan54_12670</name>
</gene>
<name>A0A5C5XE23_9PLAN</name>
<organism evidence="1 2">
    <name type="scientific">Rubinisphaera italica</name>
    <dbReference type="NCBI Taxonomy" id="2527969"/>
    <lineage>
        <taxon>Bacteria</taxon>
        <taxon>Pseudomonadati</taxon>
        <taxon>Planctomycetota</taxon>
        <taxon>Planctomycetia</taxon>
        <taxon>Planctomycetales</taxon>
        <taxon>Planctomycetaceae</taxon>
        <taxon>Rubinisphaera</taxon>
    </lineage>
</organism>
<evidence type="ECO:0000313" key="2">
    <source>
        <dbReference type="Proteomes" id="UP000316095"/>
    </source>
</evidence>
<protein>
    <submittedName>
        <fullName evidence="1">Uncharacterized protein</fullName>
    </submittedName>
</protein>
<sequence>MTICWKPVRLFIHERIARNGLTLHLFAGQILPILCQIGTTEQKT</sequence>
<dbReference type="EMBL" id="SJPG01000001">
    <property type="protein sequence ID" value="TWT60553.1"/>
    <property type="molecule type" value="Genomic_DNA"/>
</dbReference>